<dbReference type="EMBL" id="JACHJT010000001">
    <property type="protein sequence ID" value="MBB4929835.1"/>
    <property type="molecule type" value="Genomic_DNA"/>
</dbReference>
<protein>
    <recommendedName>
        <fullName evidence="4">CDP-Glycerol:Poly(Glycerophosphate) glycerophosphotransferase</fullName>
    </recommendedName>
</protein>
<gene>
    <name evidence="2" type="ORF">F4561_000655</name>
</gene>
<keyword evidence="3" id="KW-1185">Reference proteome</keyword>
<dbReference type="SUPFAM" id="SSF53756">
    <property type="entry name" value="UDP-Glycosyltransferase/glycogen phosphorylase"/>
    <property type="match status" value="1"/>
</dbReference>
<name>A0A7W7W1N0_9ACTN</name>
<comment type="caution">
    <text evidence="2">The sequence shown here is derived from an EMBL/GenBank/DDBJ whole genome shotgun (WGS) entry which is preliminary data.</text>
</comment>
<feature type="region of interest" description="Disordered" evidence="1">
    <location>
        <begin position="135"/>
        <end position="155"/>
    </location>
</feature>
<accession>A0A7W7W1N0</accession>
<organism evidence="2 3">
    <name type="scientific">Lipingzhangella halophila</name>
    <dbReference type="NCBI Taxonomy" id="1783352"/>
    <lineage>
        <taxon>Bacteria</taxon>
        <taxon>Bacillati</taxon>
        <taxon>Actinomycetota</taxon>
        <taxon>Actinomycetes</taxon>
        <taxon>Streptosporangiales</taxon>
        <taxon>Nocardiopsidaceae</taxon>
        <taxon>Lipingzhangella</taxon>
    </lineage>
</organism>
<proteinExistence type="predicted"/>
<reference evidence="2 3" key="1">
    <citation type="submission" date="2020-08" db="EMBL/GenBank/DDBJ databases">
        <title>Sequencing the genomes of 1000 actinobacteria strains.</title>
        <authorList>
            <person name="Klenk H.-P."/>
        </authorList>
    </citation>
    <scope>NUCLEOTIDE SEQUENCE [LARGE SCALE GENOMIC DNA]</scope>
    <source>
        <strain evidence="2 3">DSM 102030</strain>
    </source>
</reference>
<evidence type="ECO:0000256" key="1">
    <source>
        <dbReference type="SAM" id="MobiDB-lite"/>
    </source>
</evidence>
<dbReference type="AlphaFoldDB" id="A0A7W7W1N0"/>
<dbReference type="InterPro" id="IPR043148">
    <property type="entry name" value="TagF_C"/>
</dbReference>
<dbReference type="RefSeq" id="WP_184574619.1">
    <property type="nucleotide sequence ID" value="NZ_JACHJT010000001.1"/>
</dbReference>
<dbReference type="Proteomes" id="UP000523007">
    <property type="component" value="Unassembled WGS sequence"/>
</dbReference>
<feature type="region of interest" description="Disordered" evidence="1">
    <location>
        <begin position="1"/>
        <end position="20"/>
    </location>
</feature>
<dbReference type="Gene3D" id="3.40.50.12580">
    <property type="match status" value="1"/>
</dbReference>
<sequence>MTDSTPGTAPSPGDRDADERVSALDPDWTTVNASLRVLGVIHNVASATRLVDVLAALESDPRVQVFVTWTRSSIFSGGVADFLSDLGFPDISWTKARKTEFDLAVTTSLGGDLHELRAPILRLPHGMGYNKYLARKPETGNRKPETGNRKPETGNAKPVFGLSPEWLMHEGRLIPSAIVLSHTEQRERLARDCPEALPAALVAGDPCYDRLVASVVQRRRYRRAFGVRGDQSLLVVSSTWGEKALFGRHPRLVSQLLGELAADEYRVALVLHPNVWHDAGPGQVEAWTASARRSGLILVPPREGWRAALVAADAVIGDHGSTSYYAAALGRPVLLDDGGRDAVAPDSPIAALLRTAATLDPRRRAAPQLATAHAVSAETTKIASQWVTSEPGRSLTLLRRAMYDLMRAPEPDFPPVLATVPVPPATEPEPTALWTIVEWGGAAREVSVRRFPAAVLERPSPDDQTGMLVVRDDERDARMAALADVVCCPSSDLPCPEDEWAAEVLRDHPGAQVALAYAADRVRLVSRWRERAEITVRSAPHDLDPSLLASVLAERVLTGTAPERLADLSPLTITAGSTARVAFTSAAT</sequence>
<evidence type="ECO:0000313" key="2">
    <source>
        <dbReference type="EMBL" id="MBB4929835.1"/>
    </source>
</evidence>
<evidence type="ECO:0008006" key="4">
    <source>
        <dbReference type="Google" id="ProtNLM"/>
    </source>
</evidence>
<feature type="compositionally biased region" description="Basic and acidic residues" evidence="1">
    <location>
        <begin position="135"/>
        <end position="152"/>
    </location>
</feature>
<evidence type="ECO:0000313" key="3">
    <source>
        <dbReference type="Proteomes" id="UP000523007"/>
    </source>
</evidence>